<name>A0A7R8UIP1_HERIL</name>
<dbReference type="InterPro" id="IPR035914">
    <property type="entry name" value="Sperma_CUB_dom_sf"/>
</dbReference>
<evidence type="ECO:0000256" key="1">
    <source>
        <dbReference type="ARBA" id="ARBA00023157"/>
    </source>
</evidence>
<dbReference type="PANTHER" id="PTHR16311">
    <property type="entry name" value="THROMBOSPONDIN TYPE I DOMAIN-CONTAINING 1"/>
    <property type="match status" value="1"/>
</dbReference>
<dbReference type="InParanoid" id="A0A7R8UIP1"/>
<evidence type="ECO:0000256" key="2">
    <source>
        <dbReference type="PROSITE-ProRule" id="PRU00059"/>
    </source>
</evidence>
<feature type="region of interest" description="Disordered" evidence="3">
    <location>
        <begin position="198"/>
        <end position="222"/>
    </location>
</feature>
<protein>
    <recommendedName>
        <fullName evidence="5">CUB domain-containing protein</fullName>
    </recommendedName>
</protein>
<dbReference type="Gene3D" id="2.60.120.290">
    <property type="entry name" value="Spermadhesin, CUB domain"/>
    <property type="match status" value="1"/>
</dbReference>
<evidence type="ECO:0000256" key="3">
    <source>
        <dbReference type="SAM" id="MobiDB-lite"/>
    </source>
</evidence>
<comment type="caution">
    <text evidence="2">Lacks conserved residue(s) required for the propagation of feature annotation.</text>
</comment>
<feature type="compositionally biased region" description="Polar residues" evidence="3">
    <location>
        <begin position="436"/>
        <end position="445"/>
    </location>
</feature>
<feature type="region of interest" description="Disordered" evidence="3">
    <location>
        <begin position="502"/>
        <end position="522"/>
    </location>
</feature>
<dbReference type="PANTHER" id="PTHR16311:SF3">
    <property type="entry name" value="THROMBOSPONDIN TYPE-1 DOMAIN-CONTAINING PROTEIN 1"/>
    <property type="match status" value="1"/>
</dbReference>
<keyword evidence="1" id="KW-1015">Disulfide bond</keyword>
<keyword evidence="4" id="KW-0472">Membrane</keyword>
<reference evidence="6 7" key="1">
    <citation type="submission" date="2020-11" db="EMBL/GenBank/DDBJ databases">
        <authorList>
            <person name="Wallbank WR R."/>
            <person name="Pardo Diaz C."/>
            <person name="Kozak K."/>
            <person name="Martin S."/>
            <person name="Jiggins C."/>
            <person name="Moest M."/>
            <person name="Warren A I."/>
            <person name="Generalovic N T."/>
            <person name="Byers J.R.P. K."/>
            <person name="Montejo-Kovacevich G."/>
            <person name="Yen C E."/>
        </authorList>
    </citation>
    <scope>NUCLEOTIDE SEQUENCE [LARGE SCALE GENOMIC DNA]</scope>
</reference>
<dbReference type="AlphaFoldDB" id="A0A7R8UIP1"/>
<keyword evidence="7" id="KW-1185">Reference proteome</keyword>
<sequence>MDFVALSCPTQYIRIRDGNSITSELIAEFIGKTKNKTQVISSTGAILLIEFFSDPEAAKSPLCNGRFLARSIQIGLENDTGLQGAGAIHDNVQQMEQLTLAHLISFIFAAFIITLSVILGIHYIIRYRKYQMAESIEYYSPAHTPHMSIRSLPNTEDASPPSRAISTTTLISEVVYLVKLRRKTDVKHSILRESTISEKSQNFSDKNSQEKQHTNRCMNSGSSYSTQTIYKVVSPTSNKADSSSVTSYPCYDSKSAKIENKGPSDAFMRKQSFPCESKVSCDEKESLSVLDSSKDLTEYNSDISIQMKHNQADCASSAGSNITLTSGCYSAAAGAVNTATIRATNQKECKEKQNLQKLLSRPQSEFSLGNPEDFELDYYDYNVLNAATVPGSYLGMDPAYLVWIPPLEEESAFNENRETPTEDILPRHDFVDPGSNKESPSSLNEIALSPTPSLVATQKRIEIACHITKNLYQGVVGDEEGSPKVTPRRNCNLLNKLAIKLRSGDDEESEEKETTVTKSPSCKDLHSFYDSEDIQFVDD</sequence>
<keyword evidence="4" id="KW-1133">Transmembrane helix</keyword>
<feature type="domain" description="CUB" evidence="5">
    <location>
        <begin position="1"/>
        <end position="74"/>
    </location>
</feature>
<dbReference type="InterPro" id="IPR000859">
    <property type="entry name" value="CUB_dom"/>
</dbReference>
<evidence type="ECO:0000313" key="7">
    <source>
        <dbReference type="Proteomes" id="UP000594454"/>
    </source>
</evidence>
<gene>
    <name evidence="6" type="ORF">HERILL_LOCUS4673</name>
</gene>
<dbReference type="FunCoup" id="A0A7R8UIP1">
    <property type="interactions" value="25"/>
</dbReference>
<dbReference type="GO" id="GO:0071944">
    <property type="term" value="C:cell periphery"/>
    <property type="evidence" value="ECO:0007669"/>
    <property type="project" value="TreeGrafter"/>
</dbReference>
<dbReference type="OrthoDB" id="446173at2759"/>
<feature type="transmembrane region" description="Helical" evidence="4">
    <location>
        <begin position="100"/>
        <end position="125"/>
    </location>
</feature>
<keyword evidence="4" id="KW-0812">Transmembrane</keyword>
<evidence type="ECO:0000256" key="4">
    <source>
        <dbReference type="SAM" id="Phobius"/>
    </source>
</evidence>
<dbReference type="SUPFAM" id="SSF49854">
    <property type="entry name" value="Spermadhesin, CUB domain"/>
    <property type="match status" value="1"/>
</dbReference>
<accession>A0A7R8UIP1</accession>
<dbReference type="Pfam" id="PF00431">
    <property type="entry name" value="CUB"/>
    <property type="match status" value="1"/>
</dbReference>
<evidence type="ECO:0000313" key="6">
    <source>
        <dbReference type="EMBL" id="CAD7081575.1"/>
    </source>
</evidence>
<evidence type="ECO:0000259" key="5">
    <source>
        <dbReference type="PROSITE" id="PS01180"/>
    </source>
</evidence>
<feature type="region of interest" description="Disordered" evidence="3">
    <location>
        <begin position="424"/>
        <end position="445"/>
    </location>
</feature>
<organism evidence="6 7">
    <name type="scientific">Hermetia illucens</name>
    <name type="common">Black soldier fly</name>
    <dbReference type="NCBI Taxonomy" id="343691"/>
    <lineage>
        <taxon>Eukaryota</taxon>
        <taxon>Metazoa</taxon>
        <taxon>Ecdysozoa</taxon>
        <taxon>Arthropoda</taxon>
        <taxon>Hexapoda</taxon>
        <taxon>Insecta</taxon>
        <taxon>Pterygota</taxon>
        <taxon>Neoptera</taxon>
        <taxon>Endopterygota</taxon>
        <taxon>Diptera</taxon>
        <taxon>Brachycera</taxon>
        <taxon>Stratiomyomorpha</taxon>
        <taxon>Stratiomyidae</taxon>
        <taxon>Hermetiinae</taxon>
        <taxon>Hermetia</taxon>
    </lineage>
</organism>
<dbReference type="Proteomes" id="UP000594454">
    <property type="component" value="Chromosome 2"/>
</dbReference>
<proteinExistence type="predicted"/>
<dbReference type="EMBL" id="LR899010">
    <property type="protein sequence ID" value="CAD7081575.1"/>
    <property type="molecule type" value="Genomic_DNA"/>
</dbReference>
<dbReference type="PROSITE" id="PS01180">
    <property type="entry name" value="CUB"/>
    <property type="match status" value="1"/>
</dbReference>
<dbReference type="InterPro" id="IPR038877">
    <property type="entry name" value="THSD1"/>
</dbReference>